<organism evidence="2">
    <name type="scientific">Cuerna arida</name>
    <dbReference type="NCBI Taxonomy" id="1464854"/>
    <lineage>
        <taxon>Eukaryota</taxon>
        <taxon>Metazoa</taxon>
        <taxon>Ecdysozoa</taxon>
        <taxon>Arthropoda</taxon>
        <taxon>Hexapoda</taxon>
        <taxon>Insecta</taxon>
        <taxon>Pterygota</taxon>
        <taxon>Neoptera</taxon>
        <taxon>Paraneoptera</taxon>
        <taxon>Hemiptera</taxon>
        <taxon>Auchenorrhyncha</taxon>
        <taxon>Membracoidea</taxon>
        <taxon>Cicadellidae</taxon>
        <taxon>Cicadellinae</taxon>
        <taxon>Proconiini</taxon>
        <taxon>Cuerna</taxon>
    </lineage>
</organism>
<keyword evidence="1" id="KW-0472">Membrane</keyword>
<dbReference type="EMBL" id="GECZ01011615">
    <property type="protein sequence ID" value="JAS58154.1"/>
    <property type="molecule type" value="Transcribed_RNA"/>
</dbReference>
<proteinExistence type="predicted"/>
<feature type="transmembrane region" description="Helical" evidence="1">
    <location>
        <begin position="118"/>
        <end position="143"/>
    </location>
</feature>
<keyword evidence="1" id="KW-0812">Transmembrane</keyword>
<keyword evidence="1" id="KW-1133">Transmembrane helix</keyword>
<evidence type="ECO:0000256" key="1">
    <source>
        <dbReference type="SAM" id="Phobius"/>
    </source>
</evidence>
<dbReference type="AlphaFoldDB" id="A0A1B6G6V7"/>
<sequence length="168" mass="18892">MRPRIYTCCFGCTTLRAGCIIISWFTMIISVIYLFNVLISVKRYRGEGGPDDPTREWLIKYGTPVSITMSFIFLVSGILILVAVFKDIAFFMGIAIVIYIFNVIGLLGLAGTALANDSGILCVNFLILMVIMVYCTLVLSSYYEDMRDTRNTMMEAQEHEENPPNITP</sequence>
<protein>
    <submittedName>
        <fullName evidence="2">Uncharacterized protein</fullName>
    </submittedName>
</protein>
<accession>A0A1B6G6V7</accession>
<feature type="transmembrane region" description="Helical" evidence="1">
    <location>
        <begin position="61"/>
        <end position="82"/>
    </location>
</feature>
<feature type="non-terminal residue" evidence="2">
    <location>
        <position position="168"/>
    </location>
</feature>
<name>A0A1B6G6V7_9HEMI</name>
<feature type="transmembrane region" description="Helical" evidence="1">
    <location>
        <begin position="21"/>
        <end position="41"/>
    </location>
</feature>
<gene>
    <name evidence="2" type="ORF">g.9727</name>
</gene>
<feature type="transmembrane region" description="Helical" evidence="1">
    <location>
        <begin position="89"/>
        <end position="112"/>
    </location>
</feature>
<evidence type="ECO:0000313" key="2">
    <source>
        <dbReference type="EMBL" id="JAS58154.1"/>
    </source>
</evidence>
<reference evidence="2" key="1">
    <citation type="submission" date="2015-11" db="EMBL/GenBank/DDBJ databases">
        <title>De novo transcriptome assembly of four potential Pierce s Disease insect vectors from Arizona vineyards.</title>
        <authorList>
            <person name="Tassone E.E."/>
        </authorList>
    </citation>
    <scope>NUCLEOTIDE SEQUENCE</scope>
</reference>